<feature type="compositionally biased region" description="Basic and acidic residues" evidence="6">
    <location>
        <begin position="460"/>
        <end position="477"/>
    </location>
</feature>
<comment type="caution">
    <text evidence="8">The sequence shown here is derived from an EMBL/GenBank/DDBJ whole genome shotgun (WGS) entry which is preliminary data.</text>
</comment>
<feature type="region of interest" description="Disordered" evidence="6">
    <location>
        <begin position="348"/>
        <end position="535"/>
    </location>
</feature>
<accession>A0A8H3YHH1</accession>
<keyword evidence="4" id="KW-0472">Membrane</keyword>
<evidence type="ECO:0000256" key="5">
    <source>
        <dbReference type="SAM" id="Coils"/>
    </source>
</evidence>
<dbReference type="GO" id="GO:0043495">
    <property type="term" value="F:protein-membrane adaptor activity"/>
    <property type="evidence" value="ECO:0007669"/>
    <property type="project" value="TreeGrafter"/>
</dbReference>
<feature type="compositionally biased region" description="Polar residues" evidence="6">
    <location>
        <begin position="13"/>
        <end position="22"/>
    </location>
</feature>
<organism evidence="8 9">
    <name type="scientific">Naganishia liquefaciens</name>
    <dbReference type="NCBI Taxonomy" id="104408"/>
    <lineage>
        <taxon>Eukaryota</taxon>
        <taxon>Fungi</taxon>
        <taxon>Dikarya</taxon>
        <taxon>Basidiomycota</taxon>
        <taxon>Agaricomycotina</taxon>
        <taxon>Tremellomycetes</taxon>
        <taxon>Filobasidiales</taxon>
        <taxon>Filobasidiaceae</taxon>
        <taxon>Naganishia</taxon>
    </lineage>
</organism>
<dbReference type="GO" id="GO:0034993">
    <property type="term" value="C:meiotic nuclear membrane microtubule tethering complex"/>
    <property type="evidence" value="ECO:0007669"/>
    <property type="project" value="TreeGrafter"/>
</dbReference>
<feature type="region of interest" description="Disordered" evidence="6">
    <location>
        <begin position="1"/>
        <end position="27"/>
    </location>
</feature>
<evidence type="ECO:0000313" key="8">
    <source>
        <dbReference type="EMBL" id="GHJ89980.1"/>
    </source>
</evidence>
<evidence type="ECO:0000313" key="9">
    <source>
        <dbReference type="Proteomes" id="UP000620104"/>
    </source>
</evidence>
<dbReference type="PANTHER" id="PTHR12911">
    <property type="entry name" value="SAD1/UNC-84-LIKE PROTEIN-RELATED"/>
    <property type="match status" value="1"/>
</dbReference>
<feature type="compositionally biased region" description="Polar residues" evidence="6">
    <location>
        <begin position="277"/>
        <end position="292"/>
    </location>
</feature>
<dbReference type="OrthoDB" id="342281at2759"/>
<reference evidence="8" key="1">
    <citation type="submission" date="2020-07" db="EMBL/GenBank/DDBJ databases">
        <title>Draft Genome Sequence of a Deep-Sea Yeast, Naganishia (Cryptococcus) liquefaciens strain N6.</title>
        <authorList>
            <person name="Han Y.W."/>
            <person name="Kajitani R."/>
            <person name="Morimoto H."/>
            <person name="Parhat M."/>
            <person name="Tsubouchi H."/>
            <person name="Bakenova O."/>
            <person name="Ogata M."/>
            <person name="Argunhan B."/>
            <person name="Aoki R."/>
            <person name="Kajiwara S."/>
            <person name="Itoh T."/>
            <person name="Iwasaki H."/>
        </authorList>
    </citation>
    <scope>NUCLEOTIDE SEQUENCE</scope>
    <source>
        <strain evidence="8">N6</strain>
    </source>
</reference>
<keyword evidence="3" id="KW-1133">Transmembrane helix</keyword>
<dbReference type="InterPro" id="IPR012919">
    <property type="entry name" value="SUN_dom"/>
</dbReference>
<evidence type="ECO:0000256" key="3">
    <source>
        <dbReference type="ARBA" id="ARBA00022989"/>
    </source>
</evidence>
<dbReference type="InterPro" id="IPR045119">
    <property type="entry name" value="SUN1-5"/>
</dbReference>
<evidence type="ECO:0000259" key="7">
    <source>
        <dbReference type="PROSITE" id="PS51469"/>
    </source>
</evidence>
<evidence type="ECO:0000256" key="2">
    <source>
        <dbReference type="ARBA" id="ARBA00022692"/>
    </source>
</evidence>
<feature type="compositionally biased region" description="Basic residues" evidence="6">
    <location>
        <begin position="89"/>
        <end position="114"/>
    </location>
</feature>
<dbReference type="Pfam" id="PF07738">
    <property type="entry name" value="Sad1_UNC"/>
    <property type="match status" value="1"/>
</dbReference>
<feature type="region of interest" description="Disordered" evidence="6">
    <location>
        <begin position="265"/>
        <end position="292"/>
    </location>
</feature>
<gene>
    <name evidence="8" type="ORF">NliqN6_6382</name>
</gene>
<feature type="region of interest" description="Disordered" evidence="6">
    <location>
        <begin position="48"/>
        <end position="223"/>
    </location>
</feature>
<dbReference type="AlphaFoldDB" id="A0A8H3YHH1"/>
<dbReference type="PROSITE" id="PS51469">
    <property type="entry name" value="SUN"/>
    <property type="match status" value="1"/>
</dbReference>
<name>A0A8H3YHH1_9TREE</name>
<feature type="compositionally biased region" description="Polar residues" evidence="6">
    <location>
        <begin position="367"/>
        <end position="377"/>
    </location>
</feature>
<keyword evidence="2" id="KW-0812">Transmembrane</keyword>
<protein>
    <recommendedName>
        <fullName evidence="7">SUN domain-containing protein</fullName>
    </recommendedName>
</protein>
<feature type="compositionally biased region" description="Basic and acidic residues" evidence="6">
    <location>
        <begin position="59"/>
        <end position="69"/>
    </location>
</feature>
<dbReference type="EMBL" id="BLZA01000053">
    <property type="protein sequence ID" value="GHJ89980.1"/>
    <property type="molecule type" value="Genomic_DNA"/>
</dbReference>
<keyword evidence="5" id="KW-0175">Coiled coil</keyword>
<dbReference type="Gene3D" id="2.60.120.260">
    <property type="entry name" value="Galactose-binding domain-like"/>
    <property type="match status" value="1"/>
</dbReference>
<comment type="subcellular location">
    <subcellularLocation>
        <location evidence="1">Membrane</location>
    </subcellularLocation>
</comment>
<keyword evidence="9" id="KW-1185">Reference proteome</keyword>
<proteinExistence type="predicted"/>
<evidence type="ECO:0000256" key="4">
    <source>
        <dbReference type="ARBA" id="ARBA00023136"/>
    </source>
</evidence>
<dbReference type="Proteomes" id="UP000620104">
    <property type="component" value="Unassembled WGS sequence"/>
</dbReference>
<feature type="coiled-coil region" evidence="5">
    <location>
        <begin position="620"/>
        <end position="656"/>
    </location>
</feature>
<evidence type="ECO:0000256" key="6">
    <source>
        <dbReference type="SAM" id="MobiDB-lite"/>
    </source>
</evidence>
<dbReference type="PANTHER" id="PTHR12911:SF8">
    <property type="entry name" value="KLAROID PROTEIN-RELATED"/>
    <property type="match status" value="1"/>
</dbReference>
<feature type="compositionally biased region" description="Basic and acidic residues" evidence="6">
    <location>
        <begin position="1"/>
        <end position="11"/>
    </location>
</feature>
<feature type="domain" description="SUN" evidence="7">
    <location>
        <begin position="924"/>
        <end position="1118"/>
    </location>
</feature>
<sequence length="1128" mass="123133">MESIGKIDRSKKGQASTPSEPNRSVVGYTGTSINIANAMARAIESGAFPKASGSGSMSHDSDIAPRKETQSTLPGPASTEEQPNIKVSGGKRKKPASPRRRAASTKAAKTKKAQRIGAAMEVSETNGEGGSSEEEREFKSRRLMSPTEALLDAAQARVPAPELRDRRHSKAIGATFPIRPTTFTLRAPRGDSTDHSSGNLSDARPRNGIRAGRSPQSSMTTAHGADLISRYDNGRGHRTSQSPASISQFHSFSALVATGRNDLTGMDTTVEEDSMDSGETSGASTSKQNTSSISISALHEESSYEAMEKEVQANRMPEAMSVPASQPAQNLQTPTPAPFNPPRIATSLQQRERSDVSRQPFFPIPASRSNPKIPSSANRRRVSHQNADNEAYRPIGGTSSAVHYGTRAATDSADEDGGGEGLAAHLPERSTRGKRQQHGEGYLGTGLAFTPGSSSKTGPKKSDSGRLDSTEVEESGREAPALNADPEEPSISVATNRGRGTKFNAPVRAIKSSSVEHSPQKEANGADATGPAKTTNWNNNVAFKKIHPSVTPLPPLSTVLSNVWKRHLMHSLGSGIPNTVSLGGLSGSHSDYSRHSTDRISRDYSESDTTDGMGFVWERMSSLEATVTSLSLDLQIAREEQERSKLDNEMTRSQMEKLIEALKEEHGKRIDQDKELDQLRGTIRSLHQQFDISTSTFAAQMEAAEERVDRIVTNVEDASSEQRMMLLLGRMLPSGVPVRREPKTGQITIDPAFWTELRKVFATKADLDSVSSKVSALKRKQDDDNAHATGHVVAETPSWHDFLAENEGKLHAWADSVFDRKIVDTEMVNRSTFMSTLRDELTAMRRVLSVDASTQEQSTMAKVDKKLDDIRNQHSREATSRPVITSVNGDADISPALQRLIDDSLLKYSKDTLARPDFALASGGAQIVHDQTSKSMELVRENKAWSWLTGRRSFGLTTTGRMPEIMLHPSSLPGMCWPFEGSRGEVGILLSRDVRVTDITLEHAARELMSAKSLESAPKDIEVWAFFAEEFETRLQEFFDRYPAHQSDVEPPQKGRGMLLLARFQYSPHTSQPIQSFAVPSHIQELNLATVNVIVKVNSNWGGDYTCLYRIRVHGSATEDFGEGLTDS</sequence>
<evidence type="ECO:0000256" key="1">
    <source>
        <dbReference type="ARBA" id="ARBA00004370"/>
    </source>
</evidence>